<dbReference type="InterPro" id="IPR029058">
    <property type="entry name" value="AB_hydrolase_fold"/>
</dbReference>
<dbReference type="InterPro" id="IPR013094">
    <property type="entry name" value="AB_hydrolase_3"/>
</dbReference>
<keyword evidence="1 3" id="KW-0378">Hydrolase</keyword>
<protein>
    <submittedName>
        <fullName evidence="3">Alpha/beta hydrolase fold-3</fullName>
    </submittedName>
</protein>
<accession>A0A8H7INP3</accession>
<comment type="caution">
    <text evidence="3">The sequence shown here is derived from an EMBL/GenBank/DDBJ whole genome shotgun (WGS) entry which is preliminary data.</text>
</comment>
<evidence type="ECO:0000313" key="4">
    <source>
        <dbReference type="Proteomes" id="UP000627934"/>
    </source>
</evidence>
<dbReference type="PANTHER" id="PTHR48081">
    <property type="entry name" value="AB HYDROLASE SUPERFAMILY PROTEIN C4A8.06C"/>
    <property type="match status" value="1"/>
</dbReference>
<dbReference type="Gene3D" id="3.40.50.1820">
    <property type="entry name" value="alpha/beta hydrolase"/>
    <property type="match status" value="1"/>
</dbReference>
<dbReference type="Pfam" id="PF07859">
    <property type="entry name" value="Abhydrolase_3"/>
    <property type="match status" value="1"/>
</dbReference>
<proteinExistence type="predicted"/>
<organism evidence="3 4">
    <name type="scientific">Lasiodiplodia theobromae</name>
    <dbReference type="NCBI Taxonomy" id="45133"/>
    <lineage>
        <taxon>Eukaryota</taxon>
        <taxon>Fungi</taxon>
        <taxon>Dikarya</taxon>
        <taxon>Ascomycota</taxon>
        <taxon>Pezizomycotina</taxon>
        <taxon>Dothideomycetes</taxon>
        <taxon>Dothideomycetes incertae sedis</taxon>
        <taxon>Botryosphaeriales</taxon>
        <taxon>Botryosphaeriaceae</taxon>
        <taxon>Lasiodiplodia</taxon>
    </lineage>
</organism>
<reference evidence="3" key="2">
    <citation type="journal article" date="2018" name="DNA Res.">
        <title>Comparative genome and transcriptome analyses reveal adaptations to opportunistic infections in woody plant degrading pathogens of Botryosphaeriaceae.</title>
        <authorList>
            <person name="Yan J.Y."/>
            <person name="Zhao W.S."/>
            <person name="Chen Z."/>
            <person name="Xing Q.K."/>
            <person name="Zhang W."/>
            <person name="Chethana K.W.T."/>
            <person name="Xue M.F."/>
            <person name="Xu J.P."/>
            <person name="Phillips A.J.L."/>
            <person name="Wang Y."/>
            <person name="Liu J.H."/>
            <person name="Liu M."/>
            <person name="Zhou Y."/>
            <person name="Jayawardena R.S."/>
            <person name="Manawasinghe I.S."/>
            <person name="Huang J.B."/>
            <person name="Qiao G.H."/>
            <person name="Fu C.Y."/>
            <person name="Guo F.F."/>
            <person name="Dissanayake A.J."/>
            <person name="Peng Y.L."/>
            <person name="Hyde K.D."/>
            <person name="Li X.H."/>
        </authorList>
    </citation>
    <scope>NUCLEOTIDE SEQUENCE</scope>
    <source>
        <strain evidence="3">CSS-01s</strain>
    </source>
</reference>
<name>A0A8H7INP3_9PEZI</name>
<evidence type="ECO:0000259" key="2">
    <source>
        <dbReference type="Pfam" id="PF07859"/>
    </source>
</evidence>
<dbReference type="InterPro" id="IPR050300">
    <property type="entry name" value="GDXG_lipolytic_enzyme"/>
</dbReference>
<gene>
    <name evidence="3" type="ORF">BFW01_g10288</name>
</gene>
<dbReference type="AlphaFoldDB" id="A0A8H7INP3"/>
<evidence type="ECO:0000256" key="1">
    <source>
        <dbReference type="ARBA" id="ARBA00022801"/>
    </source>
</evidence>
<dbReference type="SUPFAM" id="SSF53474">
    <property type="entry name" value="alpha/beta-Hydrolases"/>
    <property type="match status" value="1"/>
</dbReference>
<feature type="domain" description="Alpha/beta hydrolase fold-3" evidence="2">
    <location>
        <begin position="42"/>
        <end position="250"/>
    </location>
</feature>
<reference evidence="3" key="1">
    <citation type="submission" date="2016-08" db="EMBL/GenBank/DDBJ databases">
        <authorList>
            <person name="Yan J."/>
        </authorList>
    </citation>
    <scope>NUCLEOTIDE SEQUENCE</scope>
    <source>
        <strain evidence="3">CSS-01s</strain>
    </source>
</reference>
<dbReference type="GO" id="GO:0016787">
    <property type="term" value="F:hydrolase activity"/>
    <property type="evidence" value="ECO:0007669"/>
    <property type="project" value="UniProtKB-KW"/>
</dbReference>
<evidence type="ECO:0000313" key="3">
    <source>
        <dbReference type="EMBL" id="KAF9629085.1"/>
    </source>
</evidence>
<dbReference type="EMBL" id="MDYX01000024">
    <property type="protein sequence ID" value="KAF9629085.1"/>
    <property type="molecule type" value="Genomic_DNA"/>
</dbReference>
<dbReference type="Proteomes" id="UP000627934">
    <property type="component" value="Unassembled WGS sequence"/>
</dbReference>
<dbReference type="PANTHER" id="PTHR48081:SF3">
    <property type="entry name" value="ALPHA_BETA HYDROLASE FOLD-3 DOMAIN-CONTAINING PROTEIN"/>
    <property type="match status" value="1"/>
</dbReference>
<sequence length="289" mass="31930">MNGTFESFDLLSATYKTVDNVLINVDVLAPKNLTAGLHPCIFRFHGGGFVSGSTLHPRFFPQWVLELSLIVGAIIVLPNYRLLPESNVPDMLADLDDFWIWTRNDLDSLLATASTTGLRADLSRILTVGESAGGYLSVQFAMNHVHEGVRACIAECAFLDATPVNTTAFQPHIGPPVIADHTLSRFNIIDTLIANGTFTDYFGNDPDVYPIKRLKAGAKMPPTFLIHGLDDTVVPDSHSIRFAETVRKVDPSAKVHLELQPGEHLMDIPLRLGHAWLIRGVRLILEEWL</sequence>